<dbReference type="Pfam" id="PF01368">
    <property type="entry name" value="DHH"/>
    <property type="match status" value="1"/>
</dbReference>
<evidence type="ECO:0000259" key="7">
    <source>
        <dbReference type="Pfam" id="PF02272"/>
    </source>
</evidence>
<evidence type="ECO:0000313" key="9">
    <source>
        <dbReference type="EMBL" id="AGL02103.1"/>
    </source>
</evidence>
<sequence length="916" mass="100535">MLKRKKWLIKAAEPVLKFMLAKKLGVSPLMAQLLINRGIYTVKEAREFLNVSIKRLYPPELMRDLPRAVEIISGALDRGDKILVYGDYDVDGVTGTTLLVHALRRLGGDVDYYIPHRLDEGYGLHTPVLQMARESGVDLVLTVDCGISAAAEIDEANNSGGPAVIITDHHEPPPQLPRAAAVINPKRKDCRYPFSDLAGVGVAFKLVQALLAGRGNPFAWEEYLDLVCLGTIADIVPLRGENRILVRHGLPHLGNSARPGLRALYQASGIKENTITAWEVGFILAPRINAAGRLDDAGLAVEMLLSDDYNAALEMALLLNEANQERQSLEAKTLSDALGMLEADPELAARDVLVLASESWHPGVIGIVASRLVDRFYKPVLLIACDNERGGKGSARSIRGFHLYNALEYCTDCLAGYGGHAMAAGFSLPVEQIDALREKINDYAAAHLCAADTEPVMELDALVSLQDITYQLINEVEQLAPYGHGNPGPVFALRQARLVNCRGVGKNNAHLKMLLSDRSVSMDGIGFNLGRFAEEMAAAREISVAFTPAVNTWQGRQTLQVKVQDVHLEPFMETVGQRDDQLRGDSLCYAGDLLGVPESIAGLLRQFLSSRGYPLPPEMHTLLSGTAEQWLEEYMAGVPNDAAVHISMAGDQGAYAHPLNQYPIPPGAVRKKRLAGLSPSDGCILLVDNCAYHALQLYQYIKDRNAQFAGSSTYLHGFMTRDYINNQFTQINNKIIKLAVITPACLGEGAVKVPLDRVLLVRPPVTEADWQRLKALYGARASASVEFLYDDEDWEENRGHLEELAPERDVLAHYYALLHSLAPGGSGTCNKAMLLERMAGAGYNMHSCISLIVAVAVFADLNLLQFYWQEDMLEYKILPFKGKKMDLTASTTFNWAHNIKSNVLNWINLNVKTNGA</sequence>
<keyword evidence="3" id="KW-0540">Nuclease</keyword>
<dbReference type="InterPro" id="IPR001667">
    <property type="entry name" value="DDH_dom"/>
</dbReference>
<evidence type="ECO:0000256" key="1">
    <source>
        <dbReference type="ARBA" id="ARBA00005915"/>
    </source>
</evidence>
<accession>R4KFX2</accession>
<dbReference type="RefSeq" id="WP_006521834.1">
    <property type="nucleotide sequence ID" value="NC_021184.1"/>
</dbReference>
<dbReference type="NCBIfam" id="TIGR00644">
    <property type="entry name" value="recJ"/>
    <property type="match status" value="1"/>
</dbReference>
<organism evidence="9 10">
    <name type="scientific">Desulfoscipio gibsoniae DSM 7213</name>
    <dbReference type="NCBI Taxonomy" id="767817"/>
    <lineage>
        <taxon>Bacteria</taxon>
        <taxon>Bacillati</taxon>
        <taxon>Bacillota</taxon>
        <taxon>Clostridia</taxon>
        <taxon>Eubacteriales</taxon>
        <taxon>Desulfallaceae</taxon>
        <taxon>Desulfoscipio</taxon>
    </lineage>
</organism>
<dbReference type="PANTHER" id="PTHR30255">
    <property type="entry name" value="SINGLE-STRANDED-DNA-SPECIFIC EXONUCLEASE RECJ"/>
    <property type="match status" value="1"/>
</dbReference>
<dbReference type="GO" id="GO:0008409">
    <property type="term" value="F:5'-3' exonuclease activity"/>
    <property type="evidence" value="ECO:0007669"/>
    <property type="project" value="InterPro"/>
</dbReference>
<dbReference type="Pfam" id="PF17768">
    <property type="entry name" value="RecJ_OB"/>
    <property type="match status" value="1"/>
</dbReference>
<dbReference type="InterPro" id="IPR041122">
    <property type="entry name" value="RecJ_OB"/>
</dbReference>
<keyword evidence="10" id="KW-1185">Reference proteome</keyword>
<dbReference type="AlphaFoldDB" id="R4KFX2"/>
<dbReference type="STRING" id="767817.Desgi_2699"/>
<evidence type="ECO:0000313" key="10">
    <source>
        <dbReference type="Proteomes" id="UP000013520"/>
    </source>
</evidence>
<dbReference type="OrthoDB" id="9809852at2"/>
<proteinExistence type="inferred from homology"/>
<dbReference type="Pfam" id="PF02272">
    <property type="entry name" value="DHHA1"/>
    <property type="match status" value="1"/>
</dbReference>
<dbReference type="InterPro" id="IPR038763">
    <property type="entry name" value="DHH_sf"/>
</dbReference>
<evidence type="ECO:0000256" key="5">
    <source>
        <dbReference type="ARBA" id="ARBA00022839"/>
    </source>
</evidence>
<feature type="domain" description="DDH" evidence="6">
    <location>
        <begin position="81"/>
        <end position="231"/>
    </location>
</feature>
<feature type="domain" description="RecJ OB" evidence="8">
    <location>
        <begin position="460"/>
        <end position="565"/>
    </location>
</feature>
<dbReference type="GO" id="GO:0006310">
    <property type="term" value="P:DNA recombination"/>
    <property type="evidence" value="ECO:0007669"/>
    <property type="project" value="InterPro"/>
</dbReference>
<dbReference type="KEGG" id="dgi:Desgi_2699"/>
<gene>
    <name evidence="9" type="ORF">Desgi_2699</name>
</gene>
<name>R4KFX2_9FIRM</name>
<dbReference type="InterPro" id="IPR004610">
    <property type="entry name" value="RecJ"/>
</dbReference>
<keyword evidence="5 9" id="KW-0269">Exonuclease</keyword>
<dbReference type="EMBL" id="CP003273">
    <property type="protein sequence ID" value="AGL02103.1"/>
    <property type="molecule type" value="Genomic_DNA"/>
</dbReference>
<evidence type="ECO:0000259" key="8">
    <source>
        <dbReference type="Pfam" id="PF17768"/>
    </source>
</evidence>
<reference evidence="9 10" key="1">
    <citation type="submission" date="2012-01" db="EMBL/GenBank/DDBJ databases">
        <title>Complete sequence of Desulfotomaculum gibsoniae DSM 7213.</title>
        <authorList>
            <consortium name="US DOE Joint Genome Institute"/>
            <person name="Lucas S."/>
            <person name="Han J."/>
            <person name="Lapidus A."/>
            <person name="Cheng J.-F."/>
            <person name="Goodwin L."/>
            <person name="Pitluck S."/>
            <person name="Peters L."/>
            <person name="Ovchinnikova G."/>
            <person name="Teshima H."/>
            <person name="Detter J.C."/>
            <person name="Han C."/>
            <person name="Tapia R."/>
            <person name="Land M."/>
            <person name="Hauser L."/>
            <person name="Kyrpides N."/>
            <person name="Ivanova N."/>
            <person name="Pagani I."/>
            <person name="Parshina S."/>
            <person name="Plugge C."/>
            <person name="Muyzer G."/>
            <person name="Kuever J."/>
            <person name="Ivanova A."/>
            <person name="Nazina T."/>
            <person name="Klenk H.-P."/>
            <person name="Brambilla E."/>
            <person name="Spring S."/>
            <person name="Stams A.F."/>
            <person name="Woyke T."/>
        </authorList>
    </citation>
    <scope>NUCLEOTIDE SEQUENCE [LARGE SCALE GENOMIC DNA]</scope>
    <source>
        <strain evidence="9 10">DSM 7213</strain>
    </source>
</reference>
<feature type="domain" description="DHHA1" evidence="7">
    <location>
        <begin position="352"/>
        <end position="445"/>
    </location>
</feature>
<dbReference type="Gene3D" id="3.90.1640.30">
    <property type="match status" value="1"/>
</dbReference>
<dbReference type="InterPro" id="IPR003156">
    <property type="entry name" value="DHHA1_dom"/>
</dbReference>
<dbReference type="eggNOG" id="COG0608">
    <property type="taxonomic scope" value="Bacteria"/>
</dbReference>
<dbReference type="Gene3D" id="3.10.310.30">
    <property type="match status" value="1"/>
</dbReference>
<dbReference type="PANTHER" id="PTHR30255:SF2">
    <property type="entry name" value="SINGLE-STRANDED-DNA-SPECIFIC EXONUCLEASE RECJ"/>
    <property type="match status" value="1"/>
</dbReference>
<evidence type="ECO:0000256" key="2">
    <source>
        <dbReference type="ARBA" id="ARBA00019841"/>
    </source>
</evidence>
<evidence type="ECO:0000256" key="3">
    <source>
        <dbReference type="ARBA" id="ARBA00022722"/>
    </source>
</evidence>
<keyword evidence="4" id="KW-0378">Hydrolase</keyword>
<evidence type="ECO:0000256" key="4">
    <source>
        <dbReference type="ARBA" id="ARBA00022801"/>
    </source>
</evidence>
<comment type="similarity">
    <text evidence="1">Belongs to the RecJ family.</text>
</comment>
<protein>
    <recommendedName>
        <fullName evidence="2">Single-stranded-DNA-specific exonuclease RecJ</fullName>
    </recommendedName>
</protein>
<dbReference type="GO" id="GO:0003676">
    <property type="term" value="F:nucleic acid binding"/>
    <property type="evidence" value="ECO:0007669"/>
    <property type="project" value="InterPro"/>
</dbReference>
<dbReference type="InterPro" id="IPR051673">
    <property type="entry name" value="SSDNA_exonuclease_RecJ"/>
</dbReference>
<dbReference type="HOGENOM" id="CLU_009736_3_3_9"/>
<dbReference type="SUPFAM" id="SSF64182">
    <property type="entry name" value="DHH phosphoesterases"/>
    <property type="match status" value="1"/>
</dbReference>
<dbReference type="GO" id="GO:0006281">
    <property type="term" value="P:DNA repair"/>
    <property type="evidence" value="ECO:0007669"/>
    <property type="project" value="InterPro"/>
</dbReference>
<dbReference type="Proteomes" id="UP000013520">
    <property type="component" value="Chromosome"/>
</dbReference>
<evidence type="ECO:0000259" key="6">
    <source>
        <dbReference type="Pfam" id="PF01368"/>
    </source>
</evidence>